<keyword evidence="2" id="KW-0175">Coiled coil</keyword>
<dbReference type="Pfam" id="PF03221">
    <property type="entry name" value="HTH_Tnp_Tc5"/>
    <property type="match status" value="1"/>
</dbReference>
<dbReference type="PROSITE" id="PS51253">
    <property type="entry name" value="HTH_CENPB"/>
    <property type="match status" value="1"/>
</dbReference>
<dbReference type="OrthoDB" id="5014592at2759"/>
<accession>A0A179EZ43</accession>
<dbReference type="InterPro" id="IPR006600">
    <property type="entry name" value="HTH_CenpB_DNA-bd_dom"/>
</dbReference>
<keyword evidence="4" id="KW-0378">Hydrolase</keyword>
<feature type="domain" description="HTH CENPB-type" evidence="3">
    <location>
        <begin position="46"/>
        <end position="118"/>
    </location>
</feature>
<dbReference type="PANTHER" id="PTHR19303:SF74">
    <property type="entry name" value="POGO TRANSPOSABLE ELEMENT WITH KRAB DOMAIN"/>
    <property type="match status" value="1"/>
</dbReference>
<keyword evidence="5" id="KW-1185">Reference proteome</keyword>
<dbReference type="GO" id="GO:0005634">
    <property type="term" value="C:nucleus"/>
    <property type="evidence" value="ECO:0007669"/>
    <property type="project" value="TreeGrafter"/>
</dbReference>
<dbReference type="GeneID" id="28854283"/>
<comment type="caution">
    <text evidence="4">The sequence shown here is derived from an EMBL/GenBank/DDBJ whole genome shotgun (WGS) entry which is preliminary data.</text>
</comment>
<evidence type="ECO:0000259" key="3">
    <source>
        <dbReference type="PROSITE" id="PS51253"/>
    </source>
</evidence>
<sequence>MEARIQEAVRYVDDFPDAKVAKVAREFGVPRNRLRYRLQGRPPKIGRPAVNLKLSRPEEAALCRYIDRLDNINLAVRPEFITDAANHILRERSGRADLVIGSKWTSRFLKRHGYFKTLQKKLHSERQASEDLTRVSQYFQSLQKVIQEKGIPPDDIWNMDETGFRIGAGKDQLIVTKRRRAHYFGIPENRESATAIEAVSASGEFIPAFLILSGQVHMTSWYQIPGLDLDTVIRPTSTGYSNDEISLEWLQHFDKHSAKSSRGSKRLLILDGHGSHHTRQFIQYCDEHDIIPFGMPPNLTHILKPLDVVVFQPLKHYHAKALDVMVRDGLVNITKLEFLPCIQQVRSQAFKQSTIRSAFRKTGIWPPNPQVILQLLDACQSKKTPSPPATSSSYSSSFETPLTLRHINKVADKLETVLQEDEDLNPEFTRDLSRFIRGSLSLATELVQTKRDLGRTKMAERIQQQRRAMRNTQLQSGGVLTVAQGREMVQKREEDQIAKARKTVEAAELKAHNARRRWFEEAAKEARKWRASGRLGRVEICDSEYGTRWLKRF</sequence>
<dbReference type="EMBL" id="LSBJ02000003">
    <property type="protein sequence ID" value="OAQ58169.1"/>
    <property type="molecule type" value="Genomic_DNA"/>
</dbReference>
<proteinExistence type="predicted"/>
<organism evidence="4 5">
    <name type="scientific">Pochonia chlamydosporia 170</name>
    <dbReference type="NCBI Taxonomy" id="1380566"/>
    <lineage>
        <taxon>Eukaryota</taxon>
        <taxon>Fungi</taxon>
        <taxon>Dikarya</taxon>
        <taxon>Ascomycota</taxon>
        <taxon>Pezizomycotina</taxon>
        <taxon>Sordariomycetes</taxon>
        <taxon>Hypocreomycetidae</taxon>
        <taxon>Hypocreales</taxon>
        <taxon>Clavicipitaceae</taxon>
        <taxon>Pochonia</taxon>
    </lineage>
</organism>
<dbReference type="GO" id="GO:0004519">
    <property type="term" value="F:endonuclease activity"/>
    <property type="evidence" value="ECO:0007669"/>
    <property type="project" value="UniProtKB-KW"/>
</dbReference>
<keyword evidence="4" id="KW-0540">Nuclease</keyword>
<keyword evidence="1" id="KW-0238">DNA-binding</keyword>
<feature type="coiled-coil region" evidence="2">
    <location>
        <begin position="490"/>
        <end position="517"/>
    </location>
</feature>
<dbReference type="PANTHER" id="PTHR19303">
    <property type="entry name" value="TRANSPOSON"/>
    <property type="match status" value="1"/>
</dbReference>
<dbReference type="Pfam" id="PF03184">
    <property type="entry name" value="DDE_1"/>
    <property type="match status" value="1"/>
</dbReference>
<dbReference type="InterPro" id="IPR050863">
    <property type="entry name" value="CenT-Element_Derived"/>
</dbReference>
<evidence type="ECO:0000256" key="1">
    <source>
        <dbReference type="ARBA" id="ARBA00023125"/>
    </source>
</evidence>
<dbReference type="GO" id="GO:0003677">
    <property type="term" value="F:DNA binding"/>
    <property type="evidence" value="ECO:0007669"/>
    <property type="project" value="UniProtKB-KW"/>
</dbReference>
<evidence type="ECO:0000256" key="2">
    <source>
        <dbReference type="SAM" id="Coils"/>
    </source>
</evidence>
<dbReference type="AlphaFoldDB" id="A0A179EZ43"/>
<gene>
    <name evidence="4" type="ORF">VFPPC_12392</name>
</gene>
<dbReference type="InterPro" id="IPR004875">
    <property type="entry name" value="DDE_SF_endonuclease_dom"/>
</dbReference>
<reference evidence="4 5" key="1">
    <citation type="journal article" date="2016" name="PLoS Pathog.">
        <title>Biosynthesis of antibiotic leucinostatins in bio-control fungus Purpureocillium lilacinum and their inhibition on phytophthora revealed by genome mining.</title>
        <authorList>
            <person name="Wang G."/>
            <person name="Liu Z."/>
            <person name="Lin R."/>
            <person name="Li E."/>
            <person name="Mao Z."/>
            <person name="Ling J."/>
            <person name="Yang Y."/>
            <person name="Yin W.B."/>
            <person name="Xie B."/>
        </authorList>
    </citation>
    <scope>NUCLEOTIDE SEQUENCE [LARGE SCALE GENOMIC DNA]</scope>
    <source>
        <strain evidence="4">170</strain>
    </source>
</reference>
<name>A0A179EZ43_METCM</name>
<keyword evidence="4" id="KW-0255">Endonuclease</keyword>
<dbReference type="Proteomes" id="UP000078397">
    <property type="component" value="Unassembled WGS sequence"/>
</dbReference>
<dbReference type="KEGG" id="pchm:VFPPC_12392"/>
<evidence type="ECO:0000313" key="5">
    <source>
        <dbReference type="Proteomes" id="UP000078397"/>
    </source>
</evidence>
<evidence type="ECO:0000313" key="4">
    <source>
        <dbReference type="EMBL" id="OAQ58169.1"/>
    </source>
</evidence>
<dbReference type="RefSeq" id="XP_018136375.1">
    <property type="nucleotide sequence ID" value="XM_018290289.1"/>
</dbReference>
<protein>
    <submittedName>
        <fullName evidence="4">DDE superfamily endonuclease</fullName>
    </submittedName>
</protein>